<dbReference type="EMBL" id="JACBPP010000004">
    <property type="protein sequence ID" value="KAF8002633.1"/>
    <property type="molecule type" value="Genomic_DNA"/>
</dbReference>
<gene>
    <name evidence="1" type="ORF">HF325_003598</name>
</gene>
<evidence type="ECO:0000313" key="1">
    <source>
        <dbReference type="EMBL" id="KAF8002633.1"/>
    </source>
</evidence>
<accession>A0A8H7GVT2</accession>
<keyword evidence="2" id="KW-1185">Reference proteome</keyword>
<protein>
    <submittedName>
        <fullName evidence="1">Uncharacterized protein</fullName>
    </submittedName>
</protein>
<reference evidence="1" key="1">
    <citation type="submission" date="2020-10" db="EMBL/GenBank/DDBJ databases">
        <title>The Whole-Genome Sequence of Metschnikowia persimmonesis, a Novel Endophytic Yeast Species Isolated from Medicinal Plant Diospyros kaki Thumb.</title>
        <authorList>
            <person name="Rahmat E."/>
            <person name="Kang Y."/>
        </authorList>
    </citation>
    <scope>NUCLEOTIDE SEQUENCE</scope>
    <source>
        <strain evidence="1">KIOM G15050</strain>
    </source>
</reference>
<sequence>MVSAHFDYECAYVVVPLESALWLGLGLRAGGRLFQREVGSSNEEWLEIATWDIGLASGQLKFV</sequence>
<comment type="caution">
    <text evidence="1">The sequence shown here is derived from an EMBL/GenBank/DDBJ whole genome shotgun (WGS) entry which is preliminary data.</text>
</comment>
<evidence type="ECO:0000313" key="2">
    <source>
        <dbReference type="Proteomes" id="UP000649328"/>
    </source>
</evidence>
<dbReference type="Proteomes" id="UP000649328">
    <property type="component" value="Unassembled WGS sequence"/>
</dbReference>
<name>A0A8H7GVT2_9ASCO</name>
<proteinExistence type="predicted"/>
<dbReference type="AlphaFoldDB" id="A0A8H7GVT2"/>
<organism evidence="1 2">
    <name type="scientific">Metschnikowia pulcherrima</name>
    <dbReference type="NCBI Taxonomy" id="27326"/>
    <lineage>
        <taxon>Eukaryota</taxon>
        <taxon>Fungi</taxon>
        <taxon>Dikarya</taxon>
        <taxon>Ascomycota</taxon>
        <taxon>Saccharomycotina</taxon>
        <taxon>Pichiomycetes</taxon>
        <taxon>Metschnikowiaceae</taxon>
        <taxon>Metschnikowia</taxon>
    </lineage>
</organism>